<evidence type="ECO:0000259" key="1">
    <source>
        <dbReference type="PROSITE" id="PS50983"/>
    </source>
</evidence>
<keyword evidence="3" id="KW-1185">Reference proteome</keyword>
<evidence type="ECO:0000313" key="3">
    <source>
        <dbReference type="Proteomes" id="UP000239089"/>
    </source>
</evidence>
<dbReference type="EMBL" id="NHSJ01000031">
    <property type="protein sequence ID" value="PPQ33004.1"/>
    <property type="molecule type" value="Genomic_DNA"/>
</dbReference>
<dbReference type="InterPro" id="IPR002491">
    <property type="entry name" value="ABC_transptr_periplasmic_BD"/>
</dbReference>
<dbReference type="AlphaFoldDB" id="A0A2S6NEK8"/>
<organism evidence="2 3">
    <name type="scientific">Rhodoblastus sphagnicola</name>
    <dbReference type="NCBI Taxonomy" id="333368"/>
    <lineage>
        <taxon>Bacteria</taxon>
        <taxon>Pseudomonadati</taxon>
        <taxon>Pseudomonadota</taxon>
        <taxon>Alphaproteobacteria</taxon>
        <taxon>Hyphomicrobiales</taxon>
        <taxon>Rhodoblastaceae</taxon>
        <taxon>Rhodoblastus</taxon>
    </lineage>
</organism>
<protein>
    <recommendedName>
        <fullName evidence="1">Fe/B12 periplasmic-binding domain-containing protein</fullName>
    </recommendedName>
</protein>
<dbReference type="PANTHER" id="PTHR30535:SF4">
    <property type="entry name" value="HEMIN-BINDING PERIPLASMIC PROTEIN HMUT"/>
    <property type="match status" value="1"/>
</dbReference>
<name>A0A2S6NEK8_9HYPH</name>
<accession>A0A2S6NEK8</accession>
<dbReference type="OrthoDB" id="9797736at2"/>
<dbReference type="Pfam" id="PF01497">
    <property type="entry name" value="Peripla_BP_2"/>
    <property type="match status" value="1"/>
</dbReference>
<proteinExistence type="predicted"/>
<gene>
    <name evidence="2" type="ORF">CCR94_03245</name>
</gene>
<dbReference type="InterPro" id="IPR050902">
    <property type="entry name" value="ABC_Transporter_SBP"/>
</dbReference>
<evidence type="ECO:0000313" key="2">
    <source>
        <dbReference type="EMBL" id="PPQ33004.1"/>
    </source>
</evidence>
<dbReference type="Gene3D" id="3.40.50.1980">
    <property type="entry name" value="Nitrogenase molybdenum iron protein domain"/>
    <property type="match status" value="2"/>
</dbReference>
<feature type="domain" description="Fe/B12 periplasmic-binding" evidence="1">
    <location>
        <begin position="43"/>
        <end position="296"/>
    </location>
</feature>
<dbReference type="PANTHER" id="PTHR30535">
    <property type="entry name" value="VITAMIN B12-BINDING PROTEIN"/>
    <property type="match status" value="1"/>
</dbReference>
<dbReference type="PROSITE" id="PS50983">
    <property type="entry name" value="FE_B12_PBP"/>
    <property type="match status" value="1"/>
</dbReference>
<dbReference type="Proteomes" id="UP000239089">
    <property type="component" value="Unassembled WGS sequence"/>
</dbReference>
<sequence length="301" mass="30928">MTERPHMISKRKRIANFGPVLTAAVFMLCLRQIAPVAAPAQERYVVVGGALTEIAYALGRQDAIVGVDATSLFPPQALKDKANVGYFRALSAEGVLSLRPTRILAVEGAGPPATLDALTASGASVQRVADQPTPDGVAQKILAVGAALDAAKGAEALAAEARARFAALEARRQSIATPKRALFVLAVQNGRLLCGGAGTAADAMLRLAGAVNVAGFDGYKAITEEALVAAAPEAIVGMARDGAAVAEAIKAAPAVARTPAAQRQAIFEMDSLYLLGFGPRAPEAAAELMTRFYPAGGTDAR</sequence>
<reference evidence="2 3" key="1">
    <citation type="journal article" date="2018" name="Arch. Microbiol.">
        <title>New insights into the metabolic potential of the phototrophic purple bacterium Rhodopila globiformis DSM 161(T) from its draft genome sequence and evidence for a vanadium-dependent nitrogenase.</title>
        <authorList>
            <person name="Imhoff J.F."/>
            <person name="Rahn T."/>
            <person name="Kunzel S."/>
            <person name="Neulinger S.C."/>
        </authorList>
    </citation>
    <scope>NUCLEOTIDE SEQUENCE [LARGE SCALE GENOMIC DNA]</scope>
    <source>
        <strain evidence="2 3">DSM 16996</strain>
    </source>
</reference>
<dbReference type="SUPFAM" id="SSF53807">
    <property type="entry name" value="Helical backbone' metal receptor"/>
    <property type="match status" value="1"/>
</dbReference>
<comment type="caution">
    <text evidence="2">The sequence shown here is derived from an EMBL/GenBank/DDBJ whole genome shotgun (WGS) entry which is preliminary data.</text>
</comment>